<proteinExistence type="predicted"/>
<evidence type="ECO:0000313" key="1">
    <source>
        <dbReference type="EMBL" id="KAB0266365.1"/>
    </source>
</evidence>
<dbReference type="Proteomes" id="UP000325684">
    <property type="component" value="Unassembled WGS sequence"/>
</dbReference>
<gene>
    <name evidence="1" type="ORF">FEZ63_13415</name>
</gene>
<accession>A0A5N3P9R1</accession>
<protein>
    <submittedName>
        <fullName evidence="1">Uncharacterized protein</fullName>
    </submittedName>
</protein>
<reference evidence="1 2" key="1">
    <citation type="journal article" date="2019" name="Microorganisms">
        <title>Genome Insights into the Novel Species Microvirga brassicacearum, a Rapeseed Endophyte with Biotechnological Potential.</title>
        <authorList>
            <person name="Jimenez-Gomez A."/>
            <person name="Saati-Santamaria Z."/>
            <person name="Igual J.M."/>
            <person name="Rivas R."/>
            <person name="Mateos P.F."/>
            <person name="Garcia-Fraile P."/>
        </authorList>
    </citation>
    <scope>NUCLEOTIDE SEQUENCE [LARGE SCALE GENOMIC DNA]</scope>
    <source>
        <strain evidence="1 2">CDVBN77</strain>
    </source>
</reference>
<dbReference type="EMBL" id="VCMV01000021">
    <property type="protein sequence ID" value="KAB0266365.1"/>
    <property type="molecule type" value="Genomic_DNA"/>
</dbReference>
<organism evidence="1 2">
    <name type="scientific">Microvirga brassicacearum</name>
    <dbReference type="NCBI Taxonomy" id="2580413"/>
    <lineage>
        <taxon>Bacteria</taxon>
        <taxon>Pseudomonadati</taxon>
        <taxon>Pseudomonadota</taxon>
        <taxon>Alphaproteobacteria</taxon>
        <taxon>Hyphomicrobiales</taxon>
        <taxon>Methylobacteriaceae</taxon>
        <taxon>Microvirga</taxon>
    </lineage>
</organism>
<dbReference type="RefSeq" id="WP_150945249.1">
    <property type="nucleotide sequence ID" value="NZ_VCMV01000021.1"/>
</dbReference>
<evidence type="ECO:0000313" key="2">
    <source>
        <dbReference type="Proteomes" id="UP000325684"/>
    </source>
</evidence>
<keyword evidence="2" id="KW-1185">Reference proteome</keyword>
<sequence>MPLMTEALDEAIEAIEVILGQLERTPDSETGLGNLRAQILSILWLVERDPGIEAAADDLFNASAAVVRVVDDGDSGVRHKRIMNEANMRFRERLRSAIPSQQALKLGLTR</sequence>
<comment type="caution">
    <text evidence="1">The sequence shown here is derived from an EMBL/GenBank/DDBJ whole genome shotgun (WGS) entry which is preliminary data.</text>
</comment>
<name>A0A5N3P9R1_9HYPH</name>
<dbReference type="AlphaFoldDB" id="A0A5N3P9R1"/>